<evidence type="ECO:0000313" key="3">
    <source>
        <dbReference type="Proteomes" id="UP000199537"/>
    </source>
</evidence>
<organism evidence="2 3">
    <name type="scientific">Thermoflavifilum thermophilum</name>
    <dbReference type="NCBI Taxonomy" id="1393122"/>
    <lineage>
        <taxon>Bacteria</taxon>
        <taxon>Pseudomonadati</taxon>
        <taxon>Bacteroidota</taxon>
        <taxon>Chitinophagia</taxon>
        <taxon>Chitinophagales</taxon>
        <taxon>Chitinophagaceae</taxon>
        <taxon>Thermoflavifilum</taxon>
    </lineage>
</organism>
<dbReference type="HAMAP" id="MF_00386">
    <property type="entry name" value="UPF0161_YidD"/>
    <property type="match status" value="1"/>
</dbReference>
<dbReference type="RefSeq" id="WP_177224098.1">
    <property type="nucleotide sequence ID" value="NZ_FPCJ01000001.1"/>
</dbReference>
<gene>
    <name evidence="2" type="ORF">SAMN05660895_0785</name>
</gene>
<evidence type="ECO:0000313" key="2">
    <source>
        <dbReference type="EMBL" id="SFV30408.1"/>
    </source>
</evidence>
<dbReference type="GO" id="GO:0005886">
    <property type="term" value="C:plasma membrane"/>
    <property type="evidence" value="ECO:0007669"/>
    <property type="project" value="UniProtKB-SubCell"/>
</dbReference>
<name>A0A1I7N6W3_9BACT</name>
<dbReference type="InterPro" id="IPR002696">
    <property type="entry name" value="Membr_insert_effic_factor_YidD"/>
</dbReference>
<keyword evidence="1" id="KW-0472">Membrane</keyword>
<keyword evidence="3" id="KW-1185">Reference proteome</keyword>
<dbReference type="SMART" id="SM01234">
    <property type="entry name" value="Haemolytic"/>
    <property type="match status" value="1"/>
</dbReference>
<sequence>MRILNFINHLLAWPLLLLIRVYQLLLSPWIGNRCRFTPTCSVYAREALQKYGFFKGGYLAVRRLLRCHPFGGSGYDPVP</sequence>
<dbReference type="PANTHER" id="PTHR33383">
    <property type="entry name" value="MEMBRANE PROTEIN INSERTION EFFICIENCY FACTOR-RELATED"/>
    <property type="match status" value="1"/>
</dbReference>
<reference evidence="3" key="1">
    <citation type="submission" date="2016-10" db="EMBL/GenBank/DDBJ databases">
        <authorList>
            <person name="Varghese N."/>
            <person name="Submissions S."/>
        </authorList>
    </citation>
    <scope>NUCLEOTIDE SEQUENCE [LARGE SCALE GENOMIC DNA]</scope>
    <source>
        <strain evidence="3">DSM 14807</strain>
    </source>
</reference>
<dbReference type="AlphaFoldDB" id="A0A1I7N6W3"/>
<dbReference type="Proteomes" id="UP000199537">
    <property type="component" value="Unassembled WGS sequence"/>
</dbReference>
<comment type="subcellular location">
    <subcellularLocation>
        <location evidence="1">Cell membrane</location>
        <topology evidence="1">Peripheral membrane protein</topology>
        <orientation evidence="1">Cytoplasmic side</orientation>
    </subcellularLocation>
</comment>
<dbReference type="Pfam" id="PF01809">
    <property type="entry name" value="YidD"/>
    <property type="match status" value="1"/>
</dbReference>
<protein>
    <recommendedName>
        <fullName evidence="1">Putative membrane protein insertion efficiency factor</fullName>
    </recommendedName>
</protein>
<dbReference type="NCBIfam" id="TIGR00278">
    <property type="entry name" value="membrane protein insertion efficiency factor YidD"/>
    <property type="match status" value="1"/>
</dbReference>
<dbReference type="EMBL" id="FPCJ01000001">
    <property type="protein sequence ID" value="SFV30408.1"/>
    <property type="molecule type" value="Genomic_DNA"/>
</dbReference>
<proteinExistence type="inferred from homology"/>
<evidence type="ECO:0000256" key="1">
    <source>
        <dbReference type="HAMAP-Rule" id="MF_00386"/>
    </source>
</evidence>
<comment type="similarity">
    <text evidence="1">Belongs to the UPF0161 family.</text>
</comment>
<dbReference type="PANTHER" id="PTHR33383:SF1">
    <property type="entry name" value="MEMBRANE PROTEIN INSERTION EFFICIENCY FACTOR-RELATED"/>
    <property type="match status" value="1"/>
</dbReference>
<keyword evidence="1" id="KW-1003">Cell membrane</keyword>
<dbReference type="STRING" id="1393122.SAMN05660895_0785"/>
<accession>A0A1I7N6W3</accession>
<comment type="function">
    <text evidence="1">Could be involved in insertion of integral membrane proteins into the membrane.</text>
</comment>